<feature type="non-terminal residue" evidence="1">
    <location>
        <position position="1"/>
    </location>
</feature>
<dbReference type="PANTHER" id="PTHR46601:SF1">
    <property type="entry name" value="ADF-H DOMAIN-CONTAINING PROTEIN"/>
    <property type="match status" value="1"/>
</dbReference>
<name>A0A151WQ49_9HYME</name>
<gene>
    <name evidence="1" type="ORF">ALC60_10952</name>
</gene>
<sequence>TKCKVIEFYKNDDVSVNLPGKKDFVSMRKKDGQKEHIQKKLILCNLKELYKIFKEQYPDDWIGFSSFASLRPVHCVLAGSSGTHTICVCAIHQNIKLMMLGEHYKSFIF</sequence>
<protein>
    <submittedName>
        <fullName evidence="1">Uncharacterized protein</fullName>
    </submittedName>
</protein>
<organism evidence="1 2">
    <name type="scientific">Mycetomoellerius zeteki</name>
    <dbReference type="NCBI Taxonomy" id="64791"/>
    <lineage>
        <taxon>Eukaryota</taxon>
        <taxon>Metazoa</taxon>
        <taxon>Ecdysozoa</taxon>
        <taxon>Arthropoda</taxon>
        <taxon>Hexapoda</taxon>
        <taxon>Insecta</taxon>
        <taxon>Pterygota</taxon>
        <taxon>Neoptera</taxon>
        <taxon>Endopterygota</taxon>
        <taxon>Hymenoptera</taxon>
        <taxon>Apocrita</taxon>
        <taxon>Aculeata</taxon>
        <taxon>Formicoidea</taxon>
        <taxon>Formicidae</taxon>
        <taxon>Myrmicinae</taxon>
        <taxon>Mycetomoellerius</taxon>
    </lineage>
</organism>
<keyword evidence="2" id="KW-1185">Reference proteome</keyword>
<dbReference type="Proteomes" id="UP000075809">
    <property type="component" value="Unassembled WGS sequence"/>
</dbReference>
<proteinExistence type="predicted"/>
<dbReference type="AlphaFoldDB" id="A0A151WQ49"/>
<dbReference type="STRING" id="64791.A0A151WQ49"/>
<dbReference type="EMBL" id="KQ982850">
    <property type="protein sequence ID" value="KYQ49931.1"/>
    <property type="molecule type" value="Genomic_DNA"/>
</dbReference>
<reference evidence="1 2" key="1">
    <citation type="submission" date="2015-09" db="EMBL/GenBank/DDBJ databases">
        <title>Trachymyrmex zeteki WGS genome.</title>
        <authorList>
            <person name="Nygaard S."/>
            <person name="Hu H."/>
            <person name="Boomsma J."/>
            <person name="Zhang G."/>
        </authorList>
    </citation>
    <scope>NUCLEOTIDE SEQUENCE [LARGE SCALE GENOMIC DNA]</scope>
    <source>
        <strain evidence="1">Tzet28-1</strain>
        <tissue evidence="1">Whole body</tissue>
    </source>
</reference>
<evidence type="ECO:0000313" key="1">
    <source>
        <dbReference type="EMBL" id="KYQ49931.1"/>
    </source>
</evidence>
<evidence type="ECO:0000313" key="2">
    <source>
        <dbReference type="Proteomes" id="UP000075809"/>
    </source>
</evidence>
<accession>A0A151WQ49</accession>
<dbReference type="PANTHER" id="PTHR46601">
    <property type="entry name" value="ULP_PROTEASE DOMAIN-CONTAINING PROTEIN"/>
    <property type="match status" value="1"/>
</dbReference>